<dbReference type="GO" id="GO:0005509">
    <property type="term" value="F:calcium ion binding"/>
    <property type="evidence" value="ECO:0007669"/>
    <property type="project" value="InterPro"/>
</dbReference>
<organism evidence="1 2">
    <name type="scientific">Microcystis panniformis Mp_MB_F_20051200_S9</name>
    <dbReference type="NCBI Taxonomy" id="2486223"/>
    <lineage>
        <taxon>Bacteria</taxon>
        <taxon>Bacillati</taxon>
        <taxon>Cyanobacteriota</taxon>
        <taxon>Cyanophyceae</taxon>
        <taxon>Oscillatoriophycideae</taxon>
        <taxon>Chroococcales</taxon>
        <taxon>Microcystaceae</taxon>
        <taxon>Microcystis</taxon>
    </lineage>
</organism>
<protein>
    <recommendedName>
        <fullName evidence="3">Peptidase C39-like domain-containing protein</fullName>
    </recommendedName>
</protein>
<gene>
    <name evidence="1" type="ORF">EWV53_20590</name>
</gene>
<proteinExistence type="predicted"/>
<evidence type="ECO:0008006" key="3">
    <source>
        <dbReference type="Google" id="ProtNLM"/>
    </source>
</evidence>
<sequence length="338" mass="37027">MIDTNHANFDLNDDGTYETFGQEYDTDGDGIADTWTMQSDLDGDGIADQTSVIHGIDTDGDGIPDTWEIQTDLNNDGIPDQQAYFQDSDNDGVPDTAYDAQNVGYNDDNIIGDPTDDMEHWHQQTYQDTCAVVSQEFILDELTGIDFDENELRQQAIDNGWYTPGGGTPLECMGNLLEAHGIPVEKEYGATLQDLSDKLAHGEKVMVAIDAEEIWYPDQMDQDDALANAYGMPGQGVNHAVEVIGIDNSDPNNPMVILNDSGSPNGQGSRVPASTFVDAWEDSDSYMVSTTGVATGETPHLGLAEQSVGGYYNADGTYHWTSDNTDRDPETEKIIRQW</sequence>
<accession>A0A552PKS0</accession>
<evidence type="ECO:0000313" key="1">
    <source>
        <dbReference type="EMBL" id="TRV57573.1"/>
    </source>
</evidence>
<name>A0A552PKS0_9CHRO</name>
<evidence type="ECO:0000313" key="2">
    <source>
        <dbReference type="Proteomes" id="UP000317165"/>
    </source>
</evidence>
<dbReference type="AlphaFoldDB" id="A0A552PKS0"/>
<dbReference type="SUPFAM" id="SSF103647">
    <property type="entry name" value="TSP type-3 repeat"/>
    <property type="match status" value="1"/>
</dbReference>
<dbReference type="Gene3D" id="3.90.70.10">
    <property type="entry name" value="Cysteine proteinases"/>
    <property type="match status" value="1"/>
</dbReference>
<dbReference type="InterPro" id="IPR028974">
    <property type="entry name" value="TSP_type-3_rpt"/>
</dbReference>
<dbReference type="Proteomes" id="UP000317165">
    <property type="component" value="Unassembled WGS sequence"/>
</dbReference>
<comment type="caution">
    <text evidence="1">The sequence shown here is derived from an EMBL/GenBank/DDBJ whole genome shotgun (WGS) entry which is preliminary data.</text>
</comment>
<dbReference type="EMBL" id="SFAC01000244">
    <property type="protein sequence ID" value="TRV57573.1"/>
    <property type="molecule type" value="Genomic_DNA"/>
</dbReference>
<reference evidence="1 2" key="1">
    <citation type="submission" date="2019-01" db="EMBL/GenBank/DDBJ databases">
        <title>Coherence of Microcystis species and biogeography revealed through population genomics.</title>
        <authorList>
            <person name="Perez-Carrascal O.M."/>
            <person name="Terrat Y."/>
            <person name="Giani A."/>
            <person name="Fortin N."/>
            <person name="Tromas N."/>
            <person name="Shapiro B.J."/>
        </authorList>
    </citation>
    <scope>NUCLEOTIDE SEQUENCE [LARGE SCALE GENOMIC DNA]</scope>
    <source>
        <strain evidence="1">Mp_MB_F_20051200_S9</strain>
    </source>
</reference>